<dbReference type="GeneID" id="54363265"/>
<evidence type="ECO:0000256" key="1">
    <source>
        <dbReference type="SAM" id="MobiDB-lite"/>
    </source>
</evidence>
<accession>A0A6J3LWB1</accession>
<proteinExistence type="predicted"/>
<dbReference type="AlphaFoldDB" id="A0A6J3LWB1"/>
<sequence>MVTPRPFDIHSKFSAVRNSPEEPKRSLQPQSFSKSSPNLRSPYRQQHQEEDDEDQDDTASEGKITGPEIPPDAVPAVPTPILEEQVRLLKVKTELTILKHYAADLESHLQHVTELKYIRKSVEKVADTILSSLSHLQSDRSDPGFAKILENLENVLRLSQQAIRDETRYVVQICGKMDGMVAGGKPRKYGRAAK</sequence>
<evidence type="ECO:0000313" key="3">
    <source>
        <dbReference type="RefSeq" id="XP_033457092.1"/>
    </source>
</evidence>
<keyword evidence="2" id="KW-1185">Reference proteome</keyword>
<reference evidence="3" key="2">
    <citation type="submission" date="2020-04" db="EMBL/GenBank/DDBJ databases">
        <authorList>
            <consortium name="NCBI Genome Project"/>
        </authorList>
    </citation>
    <scope>NUCLEOTIDE SEQUENCE</scope>
    <source>
        <strain evidence="3">CBS 342.82</strain>
    </source>
</reference>
<feature type="compositionally biased region" description="Polar residues" evidence="1">
    <location>
        <begin position="27"/>
        <end position="39"/>
    </location>
</feature>
<name>A0A6J3LWB1_9PEZI</name>
<reference evidence="3" key="3">
    <citation type="submission" date="2025-08" db="UniProtKB">
        <authorList>
            <consortium name="RefSeq"/>
        </authorList>
    </citation>
    <scope>IDENTIFICATION</scope>
    <source>
        <strain evidence="3">CBS 342.82</strain>
    </source>
</reference>
<reference evidence="3" key="1">
    <citation type="submission" date="2020-01" db="EMBL/GenBank/DDBJ databases">
        <authorList>
            <consortium name="DOE Joint Genome Institute"/>
            <person name="Haridas S."/>
            <person name="Albert R."/>
            <person name="Binder M."/>
            <person name="Bloem J."/>
            <person name="Labutti K."/>
            <person name="Salamov A."/>
            <person name="Andreopoulos B."/>
            <person name="Baker S.E."/>
            <person name="Barry K."/>
            <person name="Bills G."/>
            <person name="Bluhm B.H."/>
            <person name="Cannon C."/>
            <person name="Castanera R."/>
            <person name="Culley D.E."/>
            <person name="Daum C."/>
            <person name="Ezra D."/>
            <person name="Gonzalez J.B."/>
            <person name="Henrissat B."/>
            <person name="Kuo A."/>
            <person name="Liang C."/>
            <person name="Lipzen A."/>
            <person name="Lutzoni F."/>
            <person name="Magnuson J."/>
            <person name="Mondo S."/>
            <person name="Nolan M."/>
            <person name="Ohm R."/>
            <person name="Pangilinan J."/>
            <person name="Park H.-J."/>
            <person name="Ramirez L."/>
            <person name="Alfaro M."/>
            <person name="Sun H."/>
            <person name="Tritt A."/>
            <person name="Yoshinaga Y."/>
            <person name="Zwiers L.-H."/>
            <person name="Turgeon B.G."/>
            <person name="Goodwin S.B."/>
            <person name="Spatafora J.W."/>
            <person name="Crous P.W."/>
            <person name="Grigoriev I.V."/>
        </authorList>
    </citation>
    <scope>NUCLEOTIDE SEQUENCE</scope>
    <source>
        <strain evidence="3">CBS 342.82</strain>
    </source>
</reference>
<gene>
    <name evidence="3" type="ORF">K489DRAFT_382816</name>
</gene>
<dbReference type="RefSeq" id="XP_033457092.1">
    <property type="nucleotide sequence ID" value="XM_033605465.1"/>
</dbReference>
<dbReference type="Proteomes" id="UP000504637">
    <property type="component" value="Unplaced"/>
</dbReference>
<evidence type="ECO:0000313" key="2">
    <source>
        <dbReference type="Proteomes" id="UP000504637"/>
    </source>
</evidence>
<organism evidence="3">
    <name type="scientific">Dissoconium aciculare CBS 342.82</name>
    <dbReference type="NCBI Taxonomy" id="1314786"/>
    <lineage>
        <taxon>Eukaryota</taxon>
        <taxon>Fungi</taxon>
        <taxon>Dikarya</taxon>
        <taxon>Ascomycota</taxon>
        <taxon>Pezizomycotina</taxon>
        <taxon>Dothideomycetes</taxon>
        <taxon>Dothideomycetidae</taxon>
        <taxon>Mycosphaerellales</taxon>
        <taxon>Dissoconiaceae</taxon>
        <taxon>Dissoconium</taxon>
    </lineage>
</organism>
<feature type="region of interest" description="Disordered" evidence="1">
    <location>
        <begin position="1"/>
        <end position="76"/>
    </location>
</feature>
<protein>
    <submittedName>
        <fullName evidence="3">Uncharacterized protein</fullName>
    </submittedName>
</protein>
<feature type="compositionally biased region" description="Acidic residues" evidence="1">
    <location>
        <begin position="49"/>
        <end position="59"/>
    </location>
</feature>